<dbReference type="SUPFAM" id="SSF102829">
    <property type="entry name" value="Cell division protein ZapA-like"/>
    <property type="match status" value="1"/>
</dbReference>
<dbReference type="eggNOG" id="COG3027">
    <property type="taxonomic scope" value="Bacteria"/>
</dbReference>
<organism evidence="11 12">
    <name type="scientific">Parvibaculum lavamentivorans (strain DS-1 / DSM 13023 / NCIMB 13966)</name>
    <dbReference type="NCBI Taxonomy" id="402881"/>
    <lineage>
        <taxon>Bacteria</taxon>
        <taxon>Pseudomonadati</taxon>
        <taxon>Pseudomonadota</taxon>
        <taxon>Alphaproteobacteria</taxon>
        <taxon>Hyphomicrobiales</taxon>
        <taxon>Parvibaculaceae</taxon>
        <taxon>Parvibaculum</taxon>
    </lineage>
</organism>
<protein>
    <recommendedName>
        <fullName evidence="2">Cell division protein ZapA</fullName>
    </recommendedName>
    <alternativeName>
        <fullName evidence="9">Z ring-associated protein ZapA</fullName>
    </alternativeName>
</protein>
<dbReference type="Gene3D" id="3.30.160.880">
    <property type="entry name" value="Cell division protein ZapA protomer, N-terminal domain"/>
    <property type="match status" value="1"/>
</dbReference>
<evidence type="ECO:0000256" key="1">
    <source>
        <dbReference type="ARBA" id="ARBA00004496"/>
    </source>
</evidence>
<evidence type="ECO:0000256" key="10">
    <source>
        <dbReference type="SAM" id="Coils"/>
    </source>
</evidence>
<dbReference type="STRING" id="402881.Plav_2110"/>
<dbReference type="GO" id="GO:0032153">
    <property type="term" value="C:cell division site"/>
    <property type="evidence" value="ECO:0007669"/>
    <property type="project" value="TreeGrafter"/>
</dbReference>
<dbReference type="GO" id="GO:0000917">
    <property type="term" value="P:division septum assembly"/>
    <property type="evidence" value="ECO:0007669"/>
    <property type="project" value="UniProtKB-KW"/>
</dbReference>
<dbReference type="RefSeq" id="WP_012111028.1">
    <property type="nucleotide sequence ID" value="NC_009719.1"/>
</dbReference>
<dbReference type="InterPro" id="IPR042233">
    <property type="entry name" value="Cell_div_ZapA_N"/>
</dbReference>
<dbReference type="EMBL" id="CP000774">
    <property type="protein sequence ID" value="ABS63724.1"/>
    <property type="molecule type" value="Genomic_DNA"/>
</dbReference>
<dbReference type="InterPro" id="IPR007838">
    <property type="entry name" value="Cell_div_ZapA-like"/>
</dbReference>
<name>A7HUZ1_PARL1</name>
<dbReference type="PANTHER" id="PTHR34981">
    <property type="entry name" value="CELL DIVISION PROTEIN ZAPA"/>
    <property type="match status" value="1"/>
</dbReference>
<feature type="coiled-coil region" evidence="10">
    <location>
        <begin position="63"/>
        <end position="104"/>
    </location>
</feature>
<dbReference type="GO" id="GO:0000921">
    <property type="term" value="P:septin ring assembly"/>
    <property type="evidence" value="ECO:0007669"/>
    <property type="project" value="TreeGrafter"/>
</dbReference>
<dbReference type="Proteomes" id="UP000006377">
    <property type="component" value="Chromosome"/>
</dbReference>
<keyword evidence="6" id="KW-0131">Cell cycle</keyword>
<evidence type="ECO:0000313" key="11">
    <source>
        <dbReference type="EMBL" id="ABS63724.1"/>
    </source>
</evidence>
<dbReference type="AlphaFoldDB" id="A7HUZ1"/>
<keyword evidence="3" id="KW-0963">Cytoplasm</keyword>
<keyword evidence="10" id="KW-0175">Coiled coil</keyword>
<evidence type="ECO:0000256" key="2">
    <source>
        <dbReference type="ARBA" id="ARBA00015195"/>
    </source>
</evidence>
<evidence type="ECO:0000256" key="8">
    <source>
        <dbReference type="ARBA" id="ARBA00026068"/>
    </source>
</evidence>
<evidence type="ECO:0000256" key="3">
    <source>
        <dbReference type="ARBA" id="ARBA00022490"/>
    </source>
</evidence>
<keyword evidence="5" id="KW-0717">Septation</keyword>
<proteinExistence type="predicted"/>
<gene>
    <name evidence="11" type="ordered locus">Plav_2110</name>
</gene>
<comment type="subcellular location">
    <subcellularLocation>
        <location evidence="1">Cytoplasm</location>
    </subcellularLocation>
</comment>
<keyword evidence="12" id="KW-1185">Reference proteome</keyword>
<comment type="function">
    <text evidence="7">Activator of cell division through the inhibition of FtsZ GTPase activity, therefore promoting FtsZ assembly into bundles of protofilaments necessary for the formation of the division Z ring. It is recruited early at mid-cell but it is not essential for cell division.</text>
</comment>
<evidence type="ECO:0000256" key="5">
    <source>
        <dbReference type="ARBA" id="ARBA00023210"/>
    </source>
</evidence>
<dbReference type="Pfam" id="PF05164">
    <property type="entry name" value="ZapA"/>
    <property type="match status" value="1"/>
</dbReference>
<sequence length="119" mass="12909">MGQVKVSINDRSYSVACGDGEEAHVRELASHINRHVVSLAQEVGQVGDARLLLMAGLLVADELSDALQKTKLLEQEIESLSGTRASAQERTREAEESLAEVLDTAARRIEDLAKRIEAA</sequence>
<dbReference type="GO" id="GO:0030428">
    <property type="term" value="C:cell septum"/>
    <property type="evidence" value="ECO:0007669"/>
    <property type="project" value="TreeGrafter"/>
</dbReference>
<dbReference type="PANTHER" id="PTHR34981:SF1">
    <property type="entry name" value="CELL DIVISION PROTEIN ZAPA"/>
    <property type="match status" value="1"/>
</dbReference>
<dbReference type="HOGENOM" id="CLU_133828_2_0_5"/>
<evidence type="ECO:0000256" key="6">
    <source>
        <dbReference type="ARBA" id="ARBA00023306"/>
    </source>
</evidence>
<accession>A7HUZ1</accession>
<evidence type="ECO:0000256" key="7">
    <source>
        <dbReference type="ARBA" id="ARBA00024910"/>
    </source>
</evidence>
<dbReference type="GO" id="GO:0005829">
    <property type="term" value="C:cytosol"/>
    <property type="evidence" value="ECO:0007669"/>
    <property type="project" value="TreeGrafter"/>
</dbReference>
<reference evidence="11 12" key="1">
    <citation type="journal article" date="2011" name="Stand. Genomic Sci.">
        <title>Complete genome sequence of Parvibaculum lavamentivorans type strain (DS-1(T)).</title>
        <authorList>
            <person name="Schleheck D."/>
            <person name="Weiss M."/>
            <person name="Pitluck S."/>
            <person name="Bruce D."/>
            <person name="Land M.L."/>
            <person name="Han S."/>
            <person name="Saunders E."/>
            <person name="Tapia R."/>
            <person name="Detter C."/>
            <person name="Brettin T."/>
            <person name="Han J."/>
            <person name="Woyke T."/>
            <person name="Goodwin L."/>
            <person name="Pennacchio L."/>
            <person name="Nolan M."/>
            <person name="Cook A.M."/>
            <person name="Kjelleberg S."/>
            <person name="Thomas T."/>
        </authorList>
    </citation>
    <scope>NUCLEOTIDE SEQUENCE [LARGE SCALE GENOMIC DNA]</scope>
    <source>
        <strain evidence="12">DS-1 / DSM 13023 / NCIMB 13966</strain>
    </source>
</reference>
<dbReference type="InterPro" id="IPR036192">
    <property type="entry name" value="Cell_div_ZapA-like_sf"/>
</dbReference>
<evidence type="ECO:0000256" key="9">
    <source>
        <dbReference type="ARBA" id="ARBA00033158"/>
    </source>
</evidence>
<dbReference type="GO" id="GO:0043093">
    <property type="term" value="P:FtsZ-dependent cytokinesis"/>
    <property type="evidence" value="ECO:0007669"/>
    <property type="project" value="TreeGrafter"/>
</dbReference>
<evidence type="ECO:0000313" key="12">
    <source>
        <dbReference type="Proteomes" id="UP000006377"/>
    </source>
</evidence>
<keyword evidence="4" id="KW-0132">Cell division</keyword>
<dbReference type="KEGG" id="pla:Plav_2110"/>
<comment type="subunit">
    <text evidence="8">Homodimer. Interacts with FtsZ.</text>
</comment>
<evidence type="ECO:0000256" key="4">
    <source>
        <dbReference type="ARBA" id="ARBA00022618"/>
    </source>
</evidence>